<dbReference type="Gene3D" id="3.30.450.20">
    <property type="entry name" value="PAS domain"/>
    <property type="match status" value="1"/>
</dbReference>
<dbReference type="InterPro" id="IPR013656">
    <property type="entry name" value="PAS_4"/>
</dbReference>
<evidence type="ECO:0000313" key="2">
    <source>
        <dbReference type="EMBL" id="CUH75591.1"/>
    </source>
</evidence>
<organism evidence="2 3">
    <name type="scientific">Tropicibacter naphthalenivorans</name>
    <dbReference type="NCBI Taxonomy" id="441103"/>
    <lineage>
        <taxon>Bacteria</taxon>
        <taxon>Pseudomonadati</taxon>
        <taxon>Pseudomonadota</taxon>
        <taxon>Alphaproteobacteria</taxon>
        <taxon>Rhodobacterales</taxon>
        <taxon>Roseobacteraceae</taxon>
        <taxon>Tropicibacter</taxon>
    </lineage>
</organism>
<dbReference type="AlphaFoldDB" id="A0A0P1G1K3"/>
<dbReference type="RefSeq" id="WP_058246063.1">
    <property type="nucleotide sequence ID" value="NZ_CYSE01000001.1"/>
</dbReference>
<name>A0A0P1G1K3_9RHOB</name>
<evidence type="ECO:0000259" key="1">
    <source>
        <dbReference type="Pfam" id="PF08448"/>
    </source>
</evidence>
<dbReference type="InterPro" id="IPR000014">
    <property type="entry name" value="PAS"/>
</dbReference>
<gene>
    <name evidence="2" type="ORF">TRN7648_00517</name>
</gene>
<dbReference type="Pfam" id="PF08448">
    <property type="entry name" value="PAS_4"/>
    <property type="match status" value="1"/>
</dbReference>
<dbReference type="EMBL" id="CYSE01000001">
    <property type="protein sequence ID" value="CUH75591.1"/>
    <property type="molecule type" value="Genomic_DNA"/>
</dbReference>
<protein>
    <submittedName>
        <fullName evidence="2">PAS fold protein</fullName>
    </submittedName>
</protein>
<dbReference type="STRING" id="441103.TRN7648_00517"/>
<keyword evidence="3" id="KW-1185">Reference proteome</keyword>
<evidence type="ECO:0000313" key="3">
    <source>
        <dbReference type="Proteomes" id="UP000054935"/>
    </source>
</evidence>
<dbReference type="CDD" id="cd00130">
    <property type="entry name" value="PAS"/>
    <property type="match status" value="1"/>
</dbReference>
<dbReference type="Proteomes" id="UP000054935">
    <property type="component" value="Unassembled WGS sequence"/>
</dbReference>
<accession>A0A0P1G1K3</accession>
<sequence>MDLIFHQEQLNAQAVSSMLGYLAQRSNVCAKVIGRDREIVAVNRRGLQLLQTEADDICGAVWTTFWQGDARAAAETALEQAFGGKPASFVGHFDLKGQDTVWEVDILPLEWAMGEVVSVIAISNNITATQAKDVEAETLRTFSEALHAMANVVSVSSSSARLLRKRGGDALTESLADGLAEAATRAQAQLEELRAALGKPKS</sequence>
<dbReference type="SUPFAM" id="SSF55785">
    <property type="entry name" value="PYP-like sensor domain (PAS domain)"/>
    <property type="match status" value="1"/>
</dbReference>
<feature type="domain" description="PAS fold-4" evidence="1">
    <location>
        <begin position="26"/>
        <end position="129"/>
    </location>
</feature>
<proteinExistence type="predicted"/>
<dbReference type="OrthoDB" id="7877362at2"/>
<reference evidence="2 3" key="1">
    <citation type="submission" date="2015-09" db="EMBL/GenBank/DDBJ databases">
        <authorList>
            <consortium name="Swine Surveillance"/>
        </authorList>
    </citation>
    <scope>NUCLEOTIDE SEQUENCE [LARGE SCALE GENOMIC DNA]</scope>
    <source>
        <strain evidence="2 3">CECT 7648</strain>
    </source>
</reference>
<dbReference type="InterPro" id="IPR035965">
    <property type="entry name" value="PAS-like_dom_sf"/>
</dbReference>